<dbReference type="Proteomes" id="UP000681720">
    <property type="component" value="Unassembled WGS sequence"/>
</dbReference>
<name>A0A8S3GFN4_9BILA</name>
<dbReference type="AlphaFoldDB" id="A0A8S3GFN4"/>
<evidence type="ECO:0000313" key="3">
    <source>
        <dbReference type="EMBL" id="CAF5224819.1"/>
    </source>
</evidence>
<feature type="non-terminal residue" evidence="2">
    <location>
        <position position="1"/>
    </location>
</feature>
<dbReference type="GO" id="GO:0030041">
    <property type="term" value="P:actin filament polymerization"/>
    <property type="evidence" value="ECO:0007669"/>
    <property type="project" value="TreeGrafter"/>
</dbReference>
<dbReference type="GO" id="GO:0071203">
    <property type="term" value="C:WASH complex"/>
    <property type="evidence" value="ECO:0007669"/>
    <property type="project" value="InterPro"/>
</dbReference>
<dbReference type="EMBL" id="CAJOBJ010374201">
    <property type="protein sequence ID" value="CAF5224819.1"/>
    <property type="molecule type" value="Genomic_DNA"/>
</dbReference>
<accession>A0A8S3GFN4</accession>
<comment type="caution">
    <text evidence="2">The sequence shown here is derived from an EMBL/GenBank/DDBJ whole genome shotgun (WGS) entry which is preliminary data.</text>
</comment>
<dbReference type="Proteomes" id="UP000681967">
    <property type="component" value="Unassembled WGS sequence"/>
</dbReference>
<protein>
    <submittedName>
        <fullName evidence="2">Uncharacterized protein</fullName>
    </submittedName>
</protein>
<dbReference type="PANTHER" id="PTHR15691">
    <property type="entry name" value="WASH COMPLEX SUBUNIT 5"/>
    <property type="match status" value="1"/>
</dbReference>
<feature type="non-terminal residue" evidence="2">
    <location>
        <position position="130"/>
    </location>
</feature>
<dbReference type="InterPro" id="IPR019393">
    <property type="entry name" value="WASH_strumpellin"/>
</dbReference>
<dbReference type="Pfam" id="PF10266">
    <property type="entry name" value="Strumpellin"/>
    <property type="match status" value="1"/>
</dbReference>
<evidence type="ECO:0000313" key="4">
    <source>
        <dbReference type="Proteomes" id="UP000681967"/>
    </source>
</evidence>
<organism evidence="2 4">
    <name type="scientific">Rotaria magnacalcarata</name>
    <dbReference type="NCBI Taxonomy" id="392030"/>
    <lineage>
        <taxon>Eukaryota</taxon>
        <taxon>Metazoa</taxon>
        <taxon>Spiralia</taxon>
        <taxon>Gnathifera</taxon>
        <taxon>Rotifera</taxon>
        <taxon>Eurotatoria</taxon>
        <taxon>Bdelloidea</taxon>
        <taxon>Philodinida</taxon>
        <taxon>Philodinidae</taxon>
        <taxon>Rotaria</taxon>
    </lineage>
</organism>
<dbReference type="GO" id="GO:0051125">
    <property type="term" value="P:regulation of actin nucleation"/>
    <property type="evidence" value="ECO:0007669"/>
    <property type="project" value="TreeGrafter"/>
</dbReference>
<proteinExistence type="inferred from homology"/>
<comment type="similarity">
    <text evidence="1">Belongs to the strumpellin family.</text>
</comment>
<reference evidence="2" key="1">
    <citation type="submission" date="2021-02" db="EMBL/GenBank/DDBJ databases">
        <authorList>
            <person name="Nowell W R."/>
        </authorList>
    </citation>
    <scope>NUCLEOTIDE SEQUENCE</scope>
</reference>
<sequence length="130" mass="15053">KLDPKRVLEDGIRKELVKQVATALHNGLTFNPRAKSSELIPKLDALGNQMDGFRRSFEYVQDYVGMYGLKIWQEEVSRIINYNVEQESNSFLKQKIYDFQSTFQSRHIPIPHIPPLGDGSINFMGRLVRE</sequence>
<dbReference type="EMBL" id="CAJOBH010267432">
    <property type="protein sequence ID" value="CAF5162115.1"/>
    <property type="molecule type" value="Genomic_DNA"/>
</dbReference>
<evidence type="ECO:0000256" key="1">
    <source>
        <dbReference type="ARBA" id="ARBA00006224"/>
    </source>
</evidence>
<dbReference type="GO" id="GO:0005768">
    <property type="term" value="C:endosome"/>
    <property type="evidence" value="ECO:0007669"/>
    <property type="project" value="TreeGrafter"/>
</dbReference>
<dbReference type="GO" id="GO:0140285">
    <property type="term" value="P:endosome fission"/>
    <property type="evidence" value="ECO:0007669"/>
    <property type="project" value="TreeGrafter"/>
</dbReference>
<gene>
    <name evidence="2" type="ORF">BYL167_LOCUS74908</name>
    <name evidence="3" type="ORF">GIL414_LOCUS86299</name>
</gene>
<dbReference type="GO" id="GO:0007032">
    <property type="term" value="P:endosome organization"/>
    <property type="evidence" value="ECO:0007669"/>
    <property type="project" value="TreeGrafter"/>
</dbReference>
<evidence type="ECO:0000313" key="2">
    <source>
        <dbReference type="EMBL" id="CAF5162115.1"/>
    </source>
</evidence>
<dbReference type="PANTHER" id="PTHR15691:SF6">
    <property type="entry name" value="WASH COMPLEX SUBUNIT 5"/>
    <property type="match status" value="1"/>
</dbReference>